<name>A0ABV2QQU0_9MICO</name>
<dbReference type="EMBL" id="JBEPSJ010000002">
    <property type="protein sequence ID" value="MET4582868.1"/>
    <property type="molecule type" value="Genomic_DNA"/>
</dbReference>
<protein>
    <submittedName>
        <fullName evidence="1">Uncharacterized protein YbjT (DUF2867 family)</fullName>
    </submittedName>
</protein>
<sequence>MKIVVVGGTGLIGTKVVNQLRAMGQAVIAAAPSTGVDTVTQEGLRAALVGAHVVIDVSGPSAVGGEEDFFVTSTRHLLAAELDAGVRHHIVLSIVGVDRVDTSDYFLAKFAQENEVRRGRVPYSILRSTQFFEFARLIADWNTVDDTIHLPPIEMRPVASDDVVGALVSIAREAPTQQISEVAGPERLSLDDFVRRVLLHHHDERYVVRAPDVRPVGFNIEGRLLAPGPEAILTETTLAMWLDGVAAVDDAHGRHAAPLLFGDEGS</sequence>
<comment type="caution">
    <text evidence="1">The sequence shown here is derived from an EMBL/GenBank/DDBJ whole genome shotgun (WGS) entry which is preliminary data.</text>
</comment>
<dbReference type="Gene3D" id="3.40.50.720">
    <property type="entry name" value="NAD(P)-binding Rossmann-like Domain"/>
    <property type="match status" value="1"/>
</dbReference>
<evidence type="ECO:0000313" key="1">
    <source>
        <dbReference type="EMBL" id="MET4582868.1"/>
    </source>
</evidence>
<evidence type="ECO:0000313" key="2">
    <source>
        <dbReference type="Proteomes" id="UP001549257"/>
    </source>
</evidence>
<gene>
    <name evidence="1" type="ORF">ABIE21_002378</name>
</gene>
<accession>A0ABV2QQU0</accession>
<organism evidence="1 2">
    <name type="scientific">Conyzicola nivalis</name>
    <dbReference type="NCBI Taxonomy" id="1477021"/>
    <lineage>
        <taxon>Bacteria</taxon>
        <taxon>Bacillati</taxon>
        <taxon>Actinomycetota</taxon>
        <taxon>Actinomycetes</taxon>
        <taxon>Micrococcales</taxon>
        <taxon>Microbacteriaceae</taxon>
        <taxon>Conyzicola</taxon>
    </lineage>
</organism>
<dbReference type="PANTHER" id="PTHR12126">
    <property type="entry name" value="NADH-UBIQUINONE OXIDOREDUCTASE 39 KDA SUBUNIT-RELATED"/>
    <property type="match status" value="1"/>
</dbReference>
<dbReference type="SUPFAM" id="SSF51735">
    <property type="entry name" value="NAD(P)-binding Rossmann-fold domains"/>
    <property type="match status" value="1"/>
</dbReference>
<dbReference type="InterPro" id="IPR051207">
    <property type="entry name" value="ComplexI_NDUFA9_subunit"/>
</dbReference>
<dbReference type="InterPro" id="IPR036291">
    <property type="entry name" value="NAD(P)-bd_dom_sf"/>
</dbReference>
<dbReference type="RefSeq" id="WP_354025022.1">
    <property type="nucleotide sequence ID" value="NZ_JBEPSJ010000002.1"/>
</dbReference>
<reference evidence="1 2" key="1">
    <citation type="submission" date="2024-06" db="EMBL/GenBank/DDBJ databases">
        <title>Sorghum-associated microbial communities from plants grown in Nebraska, USA.</title>
        <authorList>
            <person name="Schachtman D."/>
        </authorList>
    </citation>
    <scope>NUCLEOTIDE SEQUENCE [LARGE SCALE GENOMIC DNA]</scope>
    <source>
        <strain evidence="1 2">2857</strain>
    </source>
</reference>
<proteinExistence type="predicted"/>
<dbReference type="Proteomes" id="UP001549257">
    <property type="component" value="Unassembled WGS sequence"/>
</dbReference>
<dbReference type="PANTHER" id="PTHR12126:SF11">
    <property type="entry name" value="NADH DEHYDROGENASE [UBIQUINONE] 1 ALPHA SUBCOMPLEX SUBUNIT 9, MITOCHONDRIAL"/>
    <property type="match status" value="1"/>
</dbReference>
<keyword evidence="2" id="KW-1185">Reference proteome</keyword>